<name>A0AAE1BUR7_PETCI</name>
<evidence type="ECO:0000313" key="1">
    <source>
        <dbReference type="EMBL" id="KAK3855549.1"/>
    </source>
</evidence>
<dbReference type="Proteomes" id="UP001286313">
    <property type="component" value="Unassembled WGS sequence"/>
</dbReference>
<comment type="caution">
    <text evidence="1">The sequence shown here is derived from an EMBL/GenBank/DDBJ whole genome shotgun (WGS) entry which is preliminary data.</text>
</comment>
<dbReference type="AlphaFoldDB" id="A0AAE1BUR7"/>
<evidence type="ECO:0000313" key="2">
    <source>
        <dbReference type="Proteomes" id="UP001286313"/>
    </source>
</evidence>
<sequence length="91" mass="10045">MLHYVSFVSNRGGGGGEGQFWGGMGEGGRDIDGDCGGGKEKRKGWREIHYSGLKGGKERLWCGLKGGKERQEKRNRGTLVWTEWEKGTGEK</sequence>
<dbReference type="EMBL" id="JAWQEG010006172">
    <property type="protein sequence ID" value="KAK3855549.1"/>
    <property type="molecule type" value="Genomic_DNA"/>
</dbReference>
<keyword evidence="2" id="KW-1185">Reference proteome</keyword>
<accession>A0AAE1BUR7</accession>
<gene>
    <name evidence="1" type="ORF">Pcinc_038060</name>
</gene>
<proteinExistence type="predicted"/>
<reference evidence="1" key="1">
    <citation type="submission" date="2023-10" db="EMBL/GenBank/DDBJ databases">
        <title>Genome assemblies of two species of porcelain crab, Petrolisthes cinctipes and Petrolisthes manimaculis (Anomura: Porcellanidae).</title>
        <authorList>
            <person name="Angst P."/>
        </authorList>
    </citation>
    <scope>NUCLEOTIDE SEQUENCE</scope>
    <source>
        <strain evidence="1">PB745_01</strain>
        <tissue evidence="1">Gill</tissue>
    </source>
</reference>
<protein>
    <submittedName>
        <fullName evidence="1">Uncharacterized protein</fullName>
    </submittedName>
</protein>
<organism evidence="1 2">
    <name type="scientific">Petrolisthes cinctipes</name>
    <name type="common">Flat porcelain crab</name>
    <dbReference type="NCBI Taxonomy" id="88211"/>
    <lineage>
        <taxon>Eukaryota</taxon>
        <taxon>Metazoa</taxon>
        <taxon>Ecdysozoa</taxon>
        <taxon>Arthropoda</taxon>
        <taxon>Crustacea</taxon>
        <taxon>Multicrustacea</taxon>
        <taxon>Malacostraca</taxon>
        <taxon>Eumalacostraca</taxon>
        <taxon>Eucarida</taxon>
        <taxon>Decapoda</taxon>
        <taxon>Pleocyemata</taxon>
        <taxon>Anomura</taxon>
        <taxon>Galatheoidea</taxon>
        <taxon>Porcellanidae</taxon>
        <taxon>Petrolisthes</taxon>
    </lineage>
</organism>